<evidence type="ECO:0000256" key="4">
    <source>
        <dbReference type="ARBA" id="ARBA00022833"/>
    </source>
</evidence>
<keyword evidence="1" id="KW-0479">Metal-binding</keyword>
<evidence type="ECO:0000259" key="6">
    <source>
        <dbReference type="PROSITE" id="PS50076"/>
    </source>
</evidence>
<dbReference type="SUPFAM" id="SSF46565">
    <property type="entry name" value="Chaperone J-domain"/>
    <property type="match status" value="1"/>
</dbReference>
<dbReference type="InterPro" id="IPR002939">
    <property type="entry name" value="DnaJ_C"/>
</dbReference>
<comment type="caution">
    <text evidence="7">The sequence shown here is derived from an EMBL/GenBank/DDBJ whole genome shotgun (WGS) entry which is preliminary data.</text>
</comment>
<dbReference type="Gene3D" id="1.10.287.110">
    <property type="entry name" value="DnaJ domain"/>
    <property type="match status" value="1"/>
</dbReference>
<dbReference type="InterPro" id="IPR008971">
    <property type="entry name" value="HSP40/DnaJ_pept-bd"/>
</dbReference>
<dbReference type="SMART" id="SM00271">
    <property type="entry name" value="DnaJ"/>
    <property type="match status" value="1"/>
</dbReference>
<dbReference type="EMBL" id="MFZM01000009">
    <property type="protein sequence ID" value="OGK24320.1"/>
    <property type="molecule type" value="Genomic_DNA"/>
</dbReference>
<keyword evidence="2" id="KW-0677">Repeat</keyword>
<dbReference type="GO" id="GO:0042026">
    <property type="term" value="P:protein refolding"/>
    <property type="evidence" value="ECO:0007669"/>
    <property type="project" value="TreeGrafter"/>
</dbReference>
<dbReference type="PROSITE" id="PS50076">
    <property type="entry name" value="DNAJ_2"/>
    <property type="match status" value="1"/>
</dbReference>
<dbReference type="Gene3D" id="2.60.260.20">
    <property type="entry name" value="Urease metallochaperone UreE, N-terminal domain"/>
    <property type="match status" value="2"/>
</dbReference>
<organism evidence="7 8">
    <name type="scientific">Candidatus Roizmanbacteria bacterium RIFCSPHIGHO2_02_FULL_37_24</name>
    <dbReference type="NCBI Taxonomy" id="1802037"/>
    <lineage>
        <taxon>Bacteria</taxon>
        <taxon>Candidatus Roizmaniibacteriota</taxon>
    </lineage>
</organism>
<proteinExistence type="predicted"/>
<dbReference type="InterPro" id="IPR001623">
    <property type="entry name" value="DnaJ_domain"/>
</dbReference>
<dbReference type="CDD" id="cd06257">
    <property type="entry name" value="DnaJ"/>
    <property type="match status" value="1"/>
</dbReference>
<gene>
    <name evidence="7" type="ORF">A3C24_02150</name>
</gene>
<dbReference type="PANTHER" id="PTHR43096:SF52">
    <property type="entry name" value="DNAJ HOMOLOG 1, MITOCHONDRIAL-RELATED"/>
    <property type="match status" value="1"/>
</dbReference>
<accession>A0A1F7GZ00</accession>
<dbReference type="PANTHER" id="PTHR43096">
    <property type="entry name" value="DNAJ HOMOLOG 1, MITOCHONDRIAL-RELATED"/>
    <property type="match status" value="1"/>
</dbReference>
<reference evidence="7 8" key="1">
    <citation type="journal article" date="2016" name="Nat. Commun.">
        <title>Thousands of microbial genomes shed light on interconnected biogeochemical processes in an aquifer system.</title>
        <authorList>
            <person name="Anantharaman K."/>
            <person name="Brown C.T."/>
            <person name="Hug L.A."/>
            <person name="Sharon I."/>
            <person name="Castelle C.J."/>
            <person name="Probst A.J."/>
            <person name="Thomas B.C."/>
            <person name="Singh A."/>
            <person name="Wilkins M.J."/>
            <person name="Karaoz U."/>
            <person name="Brodie E.L."/>
            <person name="Williams K.H."/>
            <person name="Hubbard S.S."/>
            <person name="Banfield J.F."/>
        </authorList>
    </citation>
    <scope>NUCLEOTIDE SEQUENCE [LARGE SCALE GENOMIC DNA]</scope>
</reference>
<dbReference type="AlphaFoldDB" id="A0A1F7GZ00"/>
<dbReference type="GO" id="GO:0005737">
    <property type="term" value="C:cytoplasm"/>
    <property type="evidence" value="ECO:0007669"/>
    <property type="project" value="TreeGrafter"/>
</dbReference>
<keyword evidence="4" id="KW-0862">Zinc</keyword>
<name>A0A1F7GZ00_9BACT</name>
<evidence type="ECO:0000313" key="7">
    <source>
        <dbReference type="EMBL" id="OGK24320.1"/>
    </source>
</evidence>
<dbReference type="FunFam" id="2.60.260.20:FF:000005">
    <property type="entry name" value="Chaperone protein dnaJ 1, mitochondrial"/>
    <property type="match status" value="1"/>
</dbReference>
<dbReference type="InterPro" id="IPR036869">
    <property type="entry name" value="J_dom_sf"/>
</dbReference>
<evidence type="ECO:0000256" key="1">
    <source>
        <dbReference type="ARBA" id="ARBA00022723"/>
    </source>
</evidence>
<dbReference type="Pfam" id="PF00226">
    <property type="entry name" value="DnaJ"/>
    <property type="match status" value="1"/>
</dbReference>
<dbReference type="PRINTS" id="PR00625">
    <property type="entry name" value="JDOMAIN"/>
</dbReference>
<dbReference type="CDD" id="cd10747">
    <property type="entry name" value="DnaJ_C"/>
    <property type="match status" value="1"/>
</dbReference>
<dbReference type="Proteomes" id="UP000177159">
    <property type="component" value="Unassembled WGS sequence"/>
</dbReference>
<dbReference type="SUPFAM" id="SSF49493">
    <property type="entry name" value="HSP40/DnaJ peptide-binding domain"/>
    <property type="match status" value="2"/>
</dbReference>
<evidence type="ECO:0000256" key="5">
    <source>
        <dbReference type="ARBA" id="ARBA00023186"/>
    </source>
</evidence>
<keyword evidence="5" id="KW-0143">Chaperone</keyword>
<feature type="domain" description="J" evidence="6">
    <location>
        <begin position="4"/>
        <end position="68"/>
    </location>
</feature>
<dbReference type="Pfam" id="PF01556">
    <property type="entry name" value="DnaJ_C"/>
    <property type="match status" value="1"/>
</dbReference>
<dbReference type="GO" id="GO:0008270">
    <property type="term" value="F:zinc ion binding"/>
    <property type="evidence" value="ECO:0007669"/>
    <property type="project" value="UniProtKB-KW"/>
</dbReference>
<dbReference type="GO" id="GO:0051082">
    <property type="term" value="F:unfolded protein binding"/>
    <property type="evidence" value="ECO:0007669"/>
    <property type="project" value="InterPro"/>
</dbReference>
<evidence type="ECO:0000256" key="3">
    <source>
        <dbReference type="ARBA" id="ARBA00022771"/>
    </source>
</evidence>
<protein>
    <recommendedName>
        <fullName evidence="6">J domain-containing protein</fullName>
    </recommendedName>
</protein>
<keyword evidence="3" id="KW-0863">Zinc-finger</keyword>
<dbReference type="InterPro" id="IPR018253">
    <property type="entry name" value="DnaJ_domain_CS"/>
</dbReference>
<dbReference type="PROSITE" id="PS00636">
    <property type="entry name" value="DNAJ_1"/>
    <property type="match status" value="1"/>
</dbReference>
<sequence length="292" mass="32670">MAETYYDILGVPKNASVQEIKASYRKLALKWHPDKNKSAGADEKFKKINNAYEVLSDKKKRDLYDQLGHDSYTRYGGRAAAGAGQNPYGNKSYQSGPFTWTYTTSSGGSPFEGVDFGGFSDPFEIFEQFFGGGFGRNQQRRPAYQISISFEDAVKGIEKKINIDGTSKNIKIPAGVDDGTQIRFSDFDLIVSVVPDKTFRRQGQDVYLKVALPLTKAILGGTIEVPTIEKKNIKVKVKSGTQSGSMLRLQEKGIPYPQSNRKGDQYIVFEVEIPKNISKRQKELLEEFEKTT</sequence>
<evidence type="ECO:0000313" key="8">
    <source>
        <dbReference type="Proteomes" id="UP000177159"/>
    </source>
</evidence>
<evidence type="ECO:0000256" key="2">
    <source>
        <dbReference type="ARBA" id="ARBA00022737"/>
    </source>
</evidence>